<evidence type="ECO:0000313" key="3">
    <source>
        <dbReference type="Proteomes" id="UP001417504"/>
    </source>
</evidence>
<name>A0AAP0IZL1_9MAGN</name>
<feature type="region of interest" description="Disordered" evidence="1">
    <location>
        <begin position="102"/>
        <end position="143"/>
    </location>
</feature>
<evidence type="ECO:0000313" key="2">
    <source>
        <dbReference type="EMBL" id="KAK9123692.1"/>
    </source>
</evidence>
<accession>A0AAP0IZL1</accession>
<dbReference type="EMBL" id="JBBNAE010000005">
    <property type="protein sequence ID" value="KAK9123692.1"/>
    <property type="molecule type" value="Genomic_DNA"/>
</dbReference>
<evidence type="ECO:0000256" key="1">
    <source>
        <dbReference type="SAM" id="MobiDB-lite"/>
    </source>
</evidence>
<dbReference type="PANTHER" id="PTHR46250">
    <property type="entry name" value="MYB/SANT-LIKE DNA-BINDING DOMAIN PROTEIN-RELATED"/>
    <property type="match status" value="1"/>
</dbReference>
<sequence length="447" mass="48156">MPPKVPLAPKGASNRLARGGDPWPIVVKPVVVKEWPLSLASWPTWFWRPPSGGPFGSGVLSSPAEAVACQLMSRLRLCLGGAALKWRSHHLWGPTDPWTIVPKGIRLTPGPSSPKGSDRPLDDPDVDLSPSKANQQHDASSCSLGLGSKCSPTTLKVLPEGALELSDAGGASGQLARGDDPWPTAVEAVVRPASGGPSGNGVMSSPAKMMARQLPFVSGYALVVPPSNGDLTIFAKYLTHLEKAIRDVSASSGIKAKPHIESRLKYLKTGWGIVNDMIQGIKHGSSGFRFDSTSNLIVASDDIWDNYLKNFPAAKDWWNKSFPNYEKCCLIYWNDRAIGENARGPNDVLEDGDDTNSSKESGMEATPNMEVETTPTSSRTRTGSPCLNTIPTKKKKVTRDERLAESMYGSVGIMAEEIRKATMGISVAITAKRDMHKSYLIAMKKVP</sequence>
<dbReference type="Proteomes" id="UP001417504">
    <property type="component" value="Unassembled WGS sequence"/>
</dbReference>
<comment type="caution">
    <text evidence="2">The sequence shown here is derived from an EMBL/GenBank/DDBJ whole genome shotgun (WGS) entry which is preliminary data.</text>
</comment>
<gene>
    <name evidence="2" type="ORF">Sjap_013294</name>
</gene>
<dbReference type="PANTHER" id="PTHR46250:SF15">
    <property type="entry name" value="OS01G0523800 PROTEIN"/>
    <property type="match status" value="1"/>
</dbReference>
<dbReference type="AlphaFoldDB" id="A0AAP0IZL1"/>
<organism evidence="2 3">
    <name type="scientific">Stephania japonica</name>
    <dbReference type="NCBI Taxonomy" id="461633"/>
    <lineage>
        <taxon>Eukaryota</taxon>
        <taxon>Viridiplantae</taxon>
        <taxon>Streptophyta</taxon>
        <taxon>Embryophyta</taxon>
        <taxon>Tracheophyta</taxon>
        <taxon>Spermatophyta</taxon>
        <taxon>Magnoliopsida</taxon>
        <taxon>Ranunculales</taxon>
        <taxon>Menispermaceae</taxon>
        <taxon>Menispermoideae</taxon>
        <taxon>Cissampelideae</taxon>
        <taxon>Stephania</taxon>
    </lineage>
</organism>
<proteinExistence type="predicted"/>
<keyword evidence="3" id="KW-1185">Reference proteome</keyword>
<feature type="compositionally biased region" description="Low complexity" evidence="1">
    <location>
        <begin position="373"/>
        <end position="385"/>
    </location>
</feature>
<feature type="region of interest" description="Disordered" evidence="1">
    <location>
        <begin position="343"/>
        <end position="385"/>
    </location>
</feature>
<protein>
    <recommendedName>
        <fullName evidence="4">Myb/SANT-like domain-containing protein</fullName>
    </recommendedName>
</protein>
<reference evidence="2 3" key="1">
    <citation type="submission" date="2024-01" db="EMBL/GenBank/DDBJ databases">
        <title>Genome assemblies of Stephania.</title>
        <authorList>
            <person name="Yang L."/>
        </authorList>
    </citation>
    <scope>NUCLEOTIDE SEQUENCE [LARGE SCALE GENOMIC DNA]</scope>
    <source>
        <strain evidence="2">QJT</strain>
        <tissue evidence="2">Leaf</tissue>
    </source>
</reference>
<evidence type="ECO:0008006" key="4">
    <source>
        <dbReference type="Google" id="ProtNLM"/>
    </source>
</evidence>